<dbReference type="RefSeq" id="WP_188728682.1">
    <property type="nucleotide sequence ID" value="NZ_BMIT01000006.1"/>
</dbReference>
<dbReference type="Proteomes" id="UP000638462">
    <property type="component" value="Unassembled WGS sequence"/>
</dbReference>
<evidence type="ECO:0000313" key="4">
    <source>
        <dbReference type="Proteomes" id="UP000638462"/>
    </source>
</evidence>
<keyword evidence="3" id="KW-0240">DNA-directed RNA polymerase</keyword>
<protein>
    <submittedName>
        <fullName evidence="3">DNA-directed RNA polymerase sigma-70 factor</fullName>
    </submittedName>
</protein>
<dbReference type="GO" id="GO:0000428">
    <property type="term" value="C:DNA-directed RNA polymerase complex"/>
    <property type="evidence" value="ECO:0007669"/>
    <property type="project" value="UniProtKB-KW"/>
</dbReference>
<name>A0ABQ1TGY1_9GAMM</name>
<keyword evidence="1" id="KW-1133">Transmembrane helix</keyword>
<evidence type="ECO:0000256" key="1">
    <source>
        <dbReference type="SAM" id="Phobius"/>
    </source>
</evidence>
<evidence type="ECO:0000259" key="2">
    <source>
        <dbReference type="Pfam" id="PF10099"/>
    </source>
</evidence>
<keyword evidence="4" id="KW-1185">Reference proteome</keyword>
<reference evidence="4" key="1">
    <citation type="journal article" date="2019" name="Int. J. Syst. Evol. Microbiol.">
        <title>The Global Catalogue of Microorganisms (GCM) 10K type strain sequencing project: providing services to taxonomists for standard genome sequencing and annotation.</title>
        <authorList>
            <consortium name="The Broad Institute Genomics Platform"/>
            <consortium name="The Broad Institute Genome Sequencing Center for Infectious Disease"/>
            <person name="Wu L."/>
            <person name="Ma J."/>
        </authorList>
    </citation>
    <scope>NUCLEOTIDE SEQUENCE [LARGE SCALE GENOMIC DNA]</scope>
    <source>
        <strain evidence="4">CGMCC 1.15394</strain>
    </source>
</reference>
<keyword evidence="1" id="KW-0812">Transmembrane</keyword>
<feature type="transmembrane region" description="Helical" evidence="1">
    <location>
        <begin position="92"/>
        <end position="112"/>
    </location>
</feature>
<proteinExistence type="predicted"/>
<organism evidence="3 4">
    <name type="scientific">Pseudoalteromonas gelatinilytica</name>
    <dbReference type="NCBI Taxonomy" id="1703256"/>
    <lineage>
        <taxon>Bacteria</taxon>
        <taxon>Pseudomonadati</taxon>
        <taxon>Pseudomonadota</taxon>
        <taxon>Gammaproteobacteria</taxon>
        <taxon>Alteromonadales</taxon>
        <taxon>Pseudoalteromonadaceae</taxon>
        <taxon>Pseudoalteromonas</taxon>
    </lineage>
</organism>
<dbReference type="Pfam" id="PF10099">
    <property type="entry name" value="RskA_C"/>
    <property type="match status" value="1"/>
</dbReference>
<comment type="caution">
    <text evidence="3">The sequence shown here is derived from an EMBL/GenBank/DDBJ whole genome shotgun (WGS) entry which is preliminary data.</text>
</comment>
<gene>
    <name evidence="3" type="ORF">GCM10008027_20270</name>
</gene>
<keyword evidence="1" id="KW-0472">Membrane</keyword>
<dbReference type="EMBL" id="BMIT01000006">
    <property type="protein sequence ID" value="GGE95231.1"/>
    <property type="molecule type" value="Genomic_DNA"/>
</dbReference>
<dbReference type="InterPro" id="IPR018764">
    <property type="entry name" value="RskA_C"/>
</dbReference>
<keyword evidence="3" id="KW-0804">Transcription</keyword>
<accession>A0ABQ1TGY1</accession>
<feature type="domain" description="Anti-sigma K factor RskA C-terminal" evidence="2">
    <location>
        <begin position="97"/>
        <end position="215"/>
    </location>
</feature>
<sequence>MKYDDQTLLNLLAAEYVLGTLHGHARDRFSRLMRTSPRARYATSLWQRHIKNLENAIESNPPDQQVWDKITKRIDPIFLPTQKKAKDPNYGIFKAWGAIATAVCIVLVLITWQPQESFSDKITHSVTFYDSSNKPLWNLDISDHSILLKAASDMSFQTDNDYQLWIRLKGYPSAIPIALLPKTDSKEIARNALFKPQNIALLAISREPIGGSQSGSPSEILYTAELNVN</sequence>
<evidence type="ECO:0000313" key="3">
    <source>
        <dbReference type="EMBL" id="GGE95231.1"/>
    </source>
</evidence>